<name>A0AAV7F2R5_ARIFI</name>
<sequence>MWEAASILAWAMEIGVWRQEERTTQPVRQVPTAESAKTISKTGPGDALNSKRKAEAHFPPHSNILVASADRSLLLSLSSHFTETLSIATHPLFRTVPSPLLLWIMEETCSFTVPTKMVSADIKGIKTNVIVSSYDDHFLIIATQIGSMGTILYARKEETVSADPVCDVSIIFGKRDEPMLISCARELIELISRTSSKPLVISLGIKDHSPETLKAIVARVRDIRLW</sequence>
<comment type="caution">
    <text evidence="2">The sequence shown here is derived from an EMBL/GenBank/DDBJ whole genome shotgun (WGS) entry which is preliminary data.</text>
</comment>
<evidence type="ECO:0000313" key="2">
    <source>
        <dbReference type="EMBL" id="KAG9454141.1"/>
    </source>
</evidence>
<dbReference type="GO" id="GO:0043248">
    <property type="term" value="P:proteasome assembly"/>
    <property type="evidence" value="ECO:0007669"/>
    <property type="project" value="InterPro"/>
</dbReference>
<evidence type="ECO:0000256" key="1">
    <source>
        <dbReference type="SAM" id="MobiDB-lite"/>
    </source>
</evidence>
<dbReference type="Proteomes" id="UP000825729">
    <property type="component" value="Unassembled WGS sequence"/>
</dbReference>
<dbReference type="AlphaFoldDB" id="A0AAV7F2R5"/>
<keyword evidence="3" id="KW-1185">Reference proteome</keyword>
<dbReference type="Gene3D" id="3.30.230.90">
    <property type="match status" value="1"/>
</dbReference>
<dbReference type="InterPro" id="IPR053720">
    <property type="entry name" value="Psm_Assembly_Chaperone"/>
</dbReference>
<feature type="region of interest" description="Disordered" evidence="1">
    <location>
        <begin position="23"/>
        <end position="51"/>
    </location>
</feature>
<dbReference type="Pfam" id="PF10178">
    <property type="entry name" value="PAC3"/>
    <property type="match status" value="1"/>
</dbReference>
<dbReference type="PANTHER" id="PTHR31051">
    <property type="entry name" value="PROTEASOME ASSEMBLY CHAPERONE 3"/>
    <property type="match status" value="1"/>
</dbReference>
<dbReference type="EMBL" id="JAINDJ010000003">
    <property type="protein sequence ID" value="KAG9454141.1"/>
    <property type="molecule type" value="Genomic_DNA"/>
</dbReference>
<proteinExistence type="predicted"/>
<protein>
    <recommendedName>
        <fullName evidence="4">Proteasome assembly chaperone 3</fullName>
    </recommendedName>
</protein>
<dbReference type="InterPro" id="IPR018788">
    <property type="entry name" value="Proteasome_assmbl_chp_3"/>
</dbReference>
<gene>
    <name evidence="2" type="ORF">H6P81_007045</name>
</gene>
<organism evidence="2 3">
    <name type="scientific">Aristolochia fimbriata</name>
    <name type="common">White veined hardy Dutchman's pipe vine</name>
    <dbReference type="NCBI Taxonomy" id="158543"/>
    <lineage>
        <taxon>Eukaryota</taxon>
        <taxon>Viridiplantae</taxon>
        <taxon>Streptophyta</taxon>
        <taxon>Embryophyta</taxon>
        <taxon>Tracheophyta</taxon>
        <taxon>Spermatophyta</taxon>
        <taxon>Magnoliopsida</taxon>
        <taxon>Magnoliidae</taxon>
        <taxon>Piperales</taxon>
        <taxon>Aristolochiaceae</taxon>
        <taxon>Aristolochia</taxon>
    </lineage>
</organism>
<accession>A0AAV7F2R5</accession>
<evidence type="ECO:0008006" key="4">
    <source>
        <dbReference type="Google" id="ProtNLM"/>
    </source>
</evidence>
<dbReference type="PANTHER" id="PTHR31051:SF1">
    <property type="entry name" value="PROTEASOME ASSEMBLY CHAPERONE 3"/>
    <property type="match status" value="1"/>
</dbReference>
<reference evidence="2 3" key="1">
    <citation type="submission" date="2021-07" db="EMBL/GenBank/DDBJ databases">
        <title>The Aristolochia fimbriata genome: insights into angiosperm evolution, floral development and chemical biosynthesis.</title>
        <authorList>
            <person name="Jiao Y."/>
        </authorList>
    </citation>
    <scope>NUCLEOTIDE SEQUENCE [LARGE SCALE GENOMIC DNA]</scope>
    <source>
        <strain evidence="2">IBCAS-2021</strain>
        <tissue evidence="2">Leaf</tissue>
    </source>
</reference>
<evidence type="ECO:0000313" key="3">
    <source>
        <dbReference type="Proteomes" id="UP000825729"/>
    </source>
</evidence>